<protein>
    <submittedName>
        <fullName evidence="2">Uncharacterized protein</fullName>
    </submittedName>
</protein>
<dbReference type="InterPro" id="IPR027885">
    <property type="entry name" value="UPF0728"/>
</dbReference>
<evidence type="ECO:0000256" key="1">
    <source>
        <dbReference type="ARBA" id="ARBA00009973"/>
    </source>
</evidence>
<evidence type="ECO:0000313" key="3">
    <source>
        <dbReference type="Proteomes" id="UP000823941"/>
    </source>
</evidence>
<dbReference type="Pfam" id="PF15092">
    <property type="entry name" value="UPF0728"/>
    <property type="match status" value="1"/>
</dbReference>
<reference evidence="2 3" key="1">
    <citation type="submission" date="2021-06" db="EMBL/GenBank/DDBJ databases">
        <title>A haploid diamondback moth (Plutella xylostella L.) genome assembly resolves 31 chromosomes and identifies a diamide resistance mutation.</title>
        <authorList>
            <person name="Ward C.M."/>
            <person name="Perry K.D."/>
            <person name="Baker G."/>
            <person name="Powis K."/>
            <person name="Heckel D.G."/>
            <person name="Baxter S.W."/>
        </authorList>
    </citation>
    <scope>NUCLEOTIDE SEQUENCE [LARGE SCALE GENOMIC DNA]</scope>
    <source>
        <strain evidence="2 3">LV</strain>
        <tissue evidence="2">Single pupa</tissue>
    </source>
</reference>
<gene>
    <name evidence="2" type="ORF">JYU34_016706</name>
</gene>
<keyword evidence="3" id="KW-1185">Reference proteome</keyword>
<comment type="similarity">
    <text evidence="1">Belongs to the UPF0728 family.</text>
</comment>
<dbReference type="Proteomes" id="UP000823941">
    <property type="component" value="Chromosome 22"/>
</dbReference>
<name>A0ABQ7Q713_PLUXY</name>
<sequence>MFLYVKIYYGPCEDFYTLSHKPQKLLGLRDQLLKLGYRVDLVPVEFRNYCVLEMCGYEIFRCNISNLSFNTSCAPDPVCARAVAAVESASLRLQRANTYMWLRDYLAEEIFLRNQLGPRAHWLPTVEHSTKPASVQDCIKCCRILTSKNKCN</sequence>
<evidence type="ECO:0000313" key="2">
    <source>
        <dbReference type="EMBL" id="KAG7299708.1"/>
    </source>
</evidence>
<organism evidence="2 3">
    <name type="scientific">Plutella xylostella</name>
    <name type="common">Diamondback moth</name>
    <name type="synonym">Plutella maculipennis</name>
    <dbReference type="NCBI Taxonomy" id="51655"/>
    <lineage>
        <taxon>Eukaryota</taxon>
        <taxon>Metazoa</taxon>
        <taxon>Ecdysozoa</taxon>
        <taxon>Arthropoda</taxon>
        <taxon>Hexapoda</taxon>
        <taxon>Insecta</taxon>
        <taxon>Pterygota</taxon>
        <taxon>Neoptera</taxon>
        <taxon>Endopterygota</taxon>
        <taxon>Lepidoptera</taxon>
        <taxon>Glossata</taxon>
        <taxon>Ditrysia</taxon>
        <taxon>Yponomeutoidea</taxon>
        <taxon>Plutellidae</taxon>
        <taxon>Plutella</taxon>
    </lineage>
</organism>
<proteinExistence type="inferred from homology"/>
<dbReference type="EMBL" id="JAHIBW010000022">
    <property type="protein sequence ID" value="KAG7299708.1"/>
    <property type="molecule type" value="Genomic_DNA"/>
</dbReference>
<comment type="caution">
    <text evidence="2">The sequence shown here is derived from an EMBL/GenBank/DDBJ whole genome shotgun (WGS) entry which is preliminary data.</text>
</comment>
<accession>A0ABQ7Q713</accession>